<gene>
    <name evidence="1" type="ORF">AVEN_215057_1</name>
</gene>
<comment type="caution">
    <text evidence="1">The sequence shown here is derived from an EMBL/GenBank/DDBJ whole genome shotgun (WGS) entry which is preliminary data.</text>
</comment>
<dbReference type="EMBL" id="BGPR01013091">
    <property type="protein sequence ID" value="GBN59204.1"/>
    <property type="molecule type" value="Genomic_DNA"/>
</dbReference>
<evidence type="ECO:0000313" key="1">
    <source>
        <dbReference type="EMBL" id="GBN59204.1"/>
    </source>
</evidence>
<dbReference type="AlphaFoldDB" id="A0A4Y2Q704"/>
<protein>
    <submittedName>
        <fullName evidence="1">Uncharacterized protein</fullName>
    </submittedName>
</protein>
<dbReference type="Proteomes" id="UP000499080">
    <property type="component" value="Unassembled WGS sequence"/>
</dbReference>
<evidence type="ECO:0000313" key="2">
    <source>
        <dbReference type="Proteomes" id="UP000499080"/>
    </source>
</evidence>
<organism evidence="1 2">
    <name type="scientific">Araneus ventricosus</name>
    <name type="common">Orbweaver spider</name>
    <name type="synonym">Epeira ventricosa</name>
    <dbReference type="NCBI Taxonomy" id="182803"/>
    <lineage>
        <taxon>Eukaryota</taxon>
        <taxon>Metazoa</taxon>
        <taxon>Ecdysozoa</taxon>
        <taxon>Arthropoda</taxon>
        <taxon>Chelicerata</taxon>
        <taxon>Arachnida</taxon>
        <taxon>Araneae</taxon>
        <taxon>Araneomorphae</taxon>
        <taxon>Entelegynae</taxon>
        <taxon>Araneoidea</taxon>
        <taxon>Araneidae</taxon>
        <taxon>Araneus</taxon>
    </lineage>
</organism>
<name>A0A4Y2Q704_ARAVE</name>
<accession>A0A4Y2Q704</accession>
<proteinExistence type="predicted"/>
<reference evidence="1 2" key="1">
    <citation type="journal article" date="2019" name="Sci. Rep.">
        <title>Orb-weaving spider Araneus ventricosus genome elucidates the spidroin gene catalogue.</title>
        <authorList>
            <person name="Kono N."/>
            <person name="Nakamura H."/>
            <person name="Ohtoshi R."/>
            <person name="Moran D.A.P."/>
            <person name="Shinohara A."/>
            <person name="Yoshida Y."/>
            <person name="Fujiwara M."/>
            <person name="Mori M."/>
            <person name="Tomita M."/>
            <person name="Arakawa K."/>
        </authorList>
    </citation>
    <scope>NUCLEOTIDE SEQUENCE [LARGE SCALE GENOMIC DNA]</scope>
</reference>
<keyword evidence="2" id="KW-1185">Reference proteome</keyword>
<sequence length="103" mass="12101">MQITTLELWMDWTWNFPCDGRSAVCDVFFSCSDQLLYSTIEDSTNDKCCWKVWIHSNLYSRLAQEPWIESPRILRRSLPEIVSDGCRNQNYISQDLDGRSQVS</sequence>